<dbReference type="SMART" id="SM00829">
    <property type="entry name" value="PKS_ER"/>
    <property type="match status" value="1"/>
</dbReference>
<dbReference type="InterPro" id="IPR013149">
    <property type="entry name" value="ADH-like_C"/>
</dbReference>
<organism evidence="2 3">
    <name type="scientific">Mucilaginibacter angelicae</name>
    <dbReference type="NCBI Taxonomy" id="869718"/>
    <lineage>
        <taxon>Bacteria</taxon>
        <taxon>Pseudomonadati</taxon>
        <taxon>Bacteroidota</taxon>
        <taxon>Sphingobacteriia</taxon>
        <taxon>Sphingobacteriales</taxon>
        <taxon>Sphingobacteriaceae</taxon>
        <taxon>Mucilaginibacter</taxon>
    </lineage>
</organism>
<comment type="caution">
    <text evidence="2">The sequence shown here is derived from an EMBL/GenBank/DDBJ whole genome shotgun (WGS) entry which is preliminary data.</text>
</comment>
<dbReference type="SUPFAM" id="SSF51735">
    <property type="entry name" value="NAD(P)-binding Rossmann-fold domains"/>
    <property type="match status" value="1"/>
</dbReference>
<dbReference type="Pfam" id="PF00107">
    <property type="entry name" value="ADH_zinc_N"/>
    <property type="match status" value="1"/>
</dbReference>
<feature type="domain" description="Enoyl reductase (ER)" evidence="1">
    <location>
        <begin position="10"/>
        <end position="319"/>
    </location>
</feature>
<dbReference type="InterPro" id="IPR051397">
    <property type="entry name" value="Zn-ADH-like_protein"/>
</dbReference>
<keyword evidence="3" id="KW-1185">Reference proteome</keyword>
<protein>
    <submittedName>
        <fullName evidence="2">Zinc-binding alcohol dehydrogenase family protein</fullName>
    </submittedName>
</protein>
<gene>
    <name evidence="2" type="ORF">ACFFGT_06860</name>
</gene>
<dbReference type="PANTHER" id="PTHR43677:SF11">
    <property type="entry name" value="ZINC-CONTAINING ALCOHOL DEHYDROGENASE"/>
    <property type="match status" value="1"/>
</dbReference>
<dbReference type="InterPro" id="IPR036291">
    <property type="entry name" value="NAD(P)-bd_dom_sf"/>
</dbReference>
<dbReference type="InterPro" id="IPR020843">
    <property type="entry name" value="ER"/>
</dbReference>
<dbReference type="SUPFAM" id="SSF50129">
    <property type="entry name" value="GroES-like"/>
    <property type="match status" value="1"/>
</dbReference>
<dbReference type="Gene3D" id="3.40.50.720">
    <property type="entry name" value="NAD(P)-binding Rossmann-like Domain"/>
    <property type="match status" value="1"/>
</dbReference>
<evidence type="ECO:0000313" key="3">
    <source>
        <dbReference type="Proteomes" id="UP001589828"/>
    </source>
</evidence>
<evidence type="ECO:0000259" key="1">
    <source>
        <dbReference type="SMART" id="SM00829"/>
    </source>
</evidence>
<dbReference type="EMBL" id="JBHLTS010000018">
    <property type="protein sequence ID" value="MFC0513911.1"/>
    <property type="molecule type" value="Genomic_DNA"/>
</dbReference>
<dbReference type="RefSeq" id="WP_377021771.1">
    <property type="nucleotide sequence ID" value="NZ_JBHLTS010000018.1"/>
</dbReference>
<name>A0ABV6L2F6_9SPHI</name>
<dbReference type="InterPro" id="IPR011032">
    <property type="entry name" value="GroES-like_sf"/>
</dbReference>
<sequence>MKAAVLYQTGNTPIYDDFAEPTVNAGEQVITVTAASIKNLDKMRAKGSHYDTYTNFPAVVGVDGVGVLPDGTRVYTGSRTGMMAEKAVAGSKMMVPLPQNLDDVTAAAIANPAVSAWLSLAWKGGLQKGGSVLILGATGITGKLAVQLAKHMGAARIVATGRNPEALKVLTTLGADVTISLNQPEDQLRQAISAEIKKAPFDIVLDYLWGKPAELVLSLLTGHDLNSAGHLTRYVQVGEMAGADINLKAATLRSSLIELVGAGGGGITKEIMLKLPTEILPQIFELAAEGIISIETEVVALKDVEQAWEKNDSGKRIVLVP</sequence>
<dbReference type="Proteomes" id="UP001589828">
    <property type="component" value="Unassembled WGS sequence"/>
</dbReference>
<proteinExistence type="predicted"/>
<dbReference type="PANTHER" id="PTHR43677">
    <property type="entry name" value="SHORT-CHAIN DEHYDROGENASE/REDUCTASE"/>
    <property type="match status" value="1"/>
</dbReference>
<evidence type="ECO:0000313" key="2">
    <source>
        <dbReference type="EMBL" id="MFC0513911.1"/>
    </source>
</evidence>
<reference evidence="2 3" key="1">
    <citation type="submission" date="2024-09" db="EMBL/GenBank/DDBJ databases">
        <authorList>
            <person name="Sun Q."/>
            <person name="Mori K."/>
        </authorList>
    </citation>
    <scope>NUCLEOTIDE SEQUENCE [LARGE SCALE GENOMIC DNA]</scope>
    <source>
        <strain evidence="2 3">NCAIM B.02415</strain>
    </source>
</reference>
<dbReference type="Gene3D" id="3.90.180.10">
    <property type="entry name" value="Medium-chain alcohol dehydrogenases, catalytic domain"/>
    <property type="match status" value="1"/>
</dbReference>
<accession>A0ABV6L2F6</accession>